<dbReference type="InterPro" id="IPR016181">
    <property type="entry name" value="Acyl_CoA_acyltransferase"/>
</dbReference>
<accession>K1XJ94</accession>
<evidence type="ECO:0000313" key="2">
    <source>
        <dbReference type="EMBL" id="EKD25267.1"/>
    </source>
</evidence>
<feature type="domain" description="N-acetyltransferase" evidence="1">
    <location>
        <begin position="4"/>
        <end position="156"/>
    </location>
</feature>
<dbReference type="CDD" id="cd04301">
    <property type="entry name" value="NAT_SF"/>
    <property type="match status" value="1"/>
</dbReference>
<protein>
    <submittedName>
        <fullName evidence="2">GCN5-related N-acetyltransferase</fullName>
    </submittedName>
</protein>
<dbReference type="Pfam" id="PF00583">
    <property type="entry name" value="Acetyltransf_1"/>
    <property type="match status" value="1"/>
</dbReference>
<comment type="caution">
    <text evidence="2">The sequence shown here is derived from an EMBL/GenBank/DDBJ whole genome shotgun (WGS) entry which is preliminary data.</text>
</comment>
<proteinExistence type="predicted"/>
<dbReference type="EMBL" id="AMFJ01036099">
    <property type="protein sequence ID" value="EKD25267.1"/>
    <property type="molecule type" value="Genomic_DNA"/>
</dbReference>
<sequence length="156" mass="18890">MKSANIKIQNLCDYPEHIQTVAKRYRKVFFKDSVDNMYNTIYCIQHACQKNKIPQTLIVFYDEIPVGTAAIWNCDIAYRQDLSPRLANVFVLPEYRHLGIGTMLQKEVFKRAKKLGYKKIYLYSKLEWYYEKTWWKFKEMIPVNKKEFERIYEHNL</sequence>
<gene>
    <name evidence="2" type="ORF">ACD_80C00092G0011</name>
</gene>
<name>K1XJ94_9BACT</name>
<dbReference type="PROSITE" id="PS51186">
    <property type="entry name" value="GNAT"/>
    <property type="match status" value="1"/>
</dbReference>
<keyword evidence="2" id="KW-0808">Transferase</keyword>
<dbReference type="SUPFAM" id="SSF55729">
    <property type="entry name" value="Acyl-CoA N-acyltransferases (Nat)"/>
    <property type="match status" value="1"/>
</dbReference>
<organism evidence="2">
    <name type="scientific">uncultured bacterium</name>
    <name type="common">gcode 4</name>
    <dbReference type="NCBI Taxonomy" id="1234023"/>
    <lineage>
        <taxon>Bacteria</taxon>
        <taxon>environmental samples</taxon>
    </lineage>
</organism>
<dbReference type="InterPro" id="IPR000182">
    <property type="entry name" value="GNAT_dom"/>
</dbReference>
<reference evidence="2" key="1">
    <citation type="journal article" date="2012" name="Science">
        <title>Fermentation, hydrogen, and sulfur metabolism in multiple uncultivated bacterial phyla.</title>
        <authorList>
            <person name="Wrighton K.C."/>
            <person name="Thomas B.C."/>
            <person name="Sharon I."/>
            <person name="Miller C.S."/>
            <person name="Castelle C.J."/>
            <person name="VerBerkmoes N.C."/>
            <person name="Wilkins M.J."/>
            <person name="Hettich R.L."/>
            <person name="Lipton M.S."/>
            <person name="Williams K.H."/>
            <person name="Long P.E."/>
            <person name="Banfield J.F."/>
        </authorList>
    </citation>
    <scope>NUCLEOTIDE SEQUENCE [LARGE SCALE GENOMIC DNA]</scope>
</reference>
<dbReference type="AlphaFoldDB" id="K1XJ94"/>
<evidence type="ECO:0000259" key="1">
    <source>
        <dbReference type="PROSITE" id="PS51186"/>
    </source>
</evidence>
<dbReference type="Gene3D" id="3.40.630.30">
    <property type="match status" value="1"/>
</dbReference>
<dbReference type="GO" id="GO:0016747">
    <property type="term" value="F:acyltransferase activity, transferring groups other than amino-acyl groups"/>
    <property type="evidence" value="ECO:0007669"/>
    <property type="project" value="InterPro"/>
</dbReference>